<gene>
    <name evidence="1" type="ORF">IFM89_027631</name>
</gene>
<dbReference type="Proteomes" id="UP000631114">
    <property type="component" value="Unassembled WGS sequence"/>
</dbReference>
<protein>
    <submittedName>
        <fullName evidence="1">Uncharacterized protein</fullName>
    </submittedName>
</protein>
<accession>A0A835ISA7</accession>
<reference evidence="1 2" key="1">
    <citation type="submission" date="2020-10" db="EMBL/GenBank/DDBJ databases">
        <title>The Coptis chinensis genome and diversification of protoberbering-type alkaloids.</title>
        <authorList>
            <person name="Wang B."/>
            <person name="Shu S."/>
            <person name="Song C."/>
            <person name="Liu Y."/>
        </authorList>
    </citation>
    <scope>NUCLEOTIDE SEQUENCE [LARGE SCALE GENOMIC DNA]</scope>
    <source>
        <strain evidence="1">HL-2020</strain>
        <tissue evidence="1">Leaf</tissue>
    </source>
</reference>
<dbReference type="AlphaFoldDB" id="A0A835ISA7"/>
<dbReference type="EMBL" id="JADFTS010000002">
    <property type="protein sequence ID" value="KAF9621777.1"/>
    <property type="molecule type" value="Genomic_DNA"/>
</dbReference>
<name>A0A835ISA7_9MAGN</name>
<evidence type="ECO:0000313" key="2">
    <source>
        <dbReference type="Proteomes" id="UP000631114"/>
    </source>
</evidence>
<sequence>MLLECQRETLPDSSYIQERKKLFDAEERLGRKLDMEGSGNRNLEQIEKTVSSQPSNQQQIPSQIDSSIYDSESLTTDDDPPLETQKSGLNGTVEICSIACILVLSSTVPDEPEEIEMILVHPENHTMGFSGAERYKSLVETVACHFSLLKNMFPSGITRFSFLGLEVLTFHCSNLVFR</sequence>
<organism evidence="1 2">
    <name type="scientific">Coptis chinensis</name>
    <dbReference type="NCBI Taxonomy" id="261450"/>
    <lineage>
        <taxon>Eukaryota</taxon>
        <taxon>Viridiplantae</taxon>
        <taxon>Streptophyta</taxon>
        <taxon>Embryophyta</taxon>
        <taxon>Tracheophyta</taxon>
        <taxon>Spermatophyta</taxon>
        <taxon>Magnoliopsida</taxon>
        <taxon>Ranunculales</taxon>
        <taxon>Ranunculaceae</taxon>
        <taxon>Coptidoideae</taxon>
        <taxon>Coptis</taxon>
    </lineage>
</organism>
<keyword evidence="2" id="KW-1185">Reference proteome</keyword>
<dbReference type="OrthoDB" id="641149at2759"/>
<comment type="caution">
    <text evidence="1">The sequence shown here is derived from an EMBL/GenBank/DDBJ whole genome shotgun (WGS) entry which is preliminary data.</text>
</comment>
<proteinExistence type="predicted"/>
<evidence type="ECO:0000313" key="1">
    <source>
        <dbReference type="EMBL" id="KAF9621777.1"/>
    </source>
</evidence>